<keyword evidence="2" id="KW-1133">Transmembrane helix</keyword>
<evidence type="ECO:0008006" key="5">
    <source>
        <dbReference type="Google" id="ProtNLM"/>
    </source>
</evidence>
<dbReference type="InterPro" id="IPR011009">
    <property type="entry name" value="Kinase-like_dom_sf"/>
</dbReference>
<evidence type="ECO:0000313" key="4">
    <source>
        <dbReference type="Proteomes" id="UP001501612"/>
    </source>
</evidence>
<feature type="region of interest" description="Disordered" evidence="1">
    <location>
        <begin position="1"/>
        <end position="25"/>
    </location>
</feature>
<protein>
    <recommendedName>
        <fullName evidence="5">Protein kinase domain-containing protein</fullName>
    </recommendedName>
</protein>
<sequence>MARDEVPDGPDGGDPTRDTGWWERRGRLGDVLRERGPLAPRTAVQVAARVAEALDDAHRDGYVHGRLGVDDVLLSPPLADTEADLPEATTVRITGLVEADEDASRPSDDVRGAGRLLWACLTGQEHADDASVPRVEGTDAFTRGLNWVLARSTSPEPAKRHRDAEALRADLLTLVGGRVAPRAPAGVVPAPEALAASTELAPAEETDPAGRPRGSRAAVVVPTVVAVAVVIGVVVLLVGLGRGAADDPGAAETGGATGSGSTDGPGDAGATAGTDGAGGTTGGAVAGDVDGDGRGDVVLVHRVDDEPATLATYAVEGDALVRLDEQEYGDAPAPLVGDLDGDGAEELTTWDEGPGDGDLVLEGPTGTSLLAGAGPTAVPIVGDYDGDGVDDLAFLTTPARADDGTGEVRVAFPGTGDAGAAERWATVPDADPQRDYLVPGDLDGDGDDDLVLVRRDPASGSIRLVPLVAADDAFAAGPASASVPGASEDIFRTADLDGDGVDEVVLVPLVGGADVRSLALADGRLVPADPVGALPGGADDAVQTAGVSDVDGDGRDDLAIVRVLADGLRSRLEVLRSDGDTWTRLTGADLAPATTRTDAKVADGSVHRPLLP</sequence>
<reference evidence="4" key="1">
    <citation type="journal article" date="2019" name="Int. J. Syst. Evol. Microbiol.">
        <title>The Global Catalogue of Microorganisms (GCM) 10K type strain sequencing project: providing services to taxonomists for standard genome sequencing and annotation.</title>
        <authorList>
            <consortium name="The Broad Institute Genomics Platform"/>
            <consortium name="The Broad Institute Genome Sequencing Center for Infectious Disease"/>
            <person name="Wu L."/>
            <person name="Ma J."/>
        </authorList>
    </citation>
    <scope>NUCLEOTIDE SEQUENCE [LARGE SCALE GENOMIC DNA]</scope>
    <source>
        <strain evidence="4">JCM 14046</strain>
    </source>
</reference>
<comment type="caution">
    <text evidence="3">The sequence shown here is derived from an EMBL/GenBank/DDBJ whole genome shotgun (WGS) entry which is preliminary data.</text>
</comment>
<keyword evidence="2" id="KW-0472">Membrane</keyword>
<dbReference type="Gene3D" id="2.40.128.340">
    <property type="match status" value="1"/>
</dbReference>
<dbReference type="Gene3D" id="1.10.510.10">
    <property type="entry name" value="Transferase(Phosphotransferase) domain 1"/>
    <property type="match status" value="1"/>
</dbReference>
<proteinExistence type="predicted"/>
<dbReference type="RefSeq" id="WP_344007751.1">
    <property type="nucleotide sequence ID" value="NZ_BAAAMY010000005.1"/>
</dbReference>
<dbReference type="InterPro" id="IPR028994">
    <property type="entry name" value="Integrin_alpha_N"/>
</dbReference>
<feature type="region of interest" description="Disordered" evidence="1">
    <location>
        <begin position="248"/>
        <end position="291"/>
    </location>
</feature>
<name>A0ABP5AZE4_9ACTN</name>
<keyword evidence="4" id="KW-1185">Reference proteome</keyword>
<feature type="compositionally biased region" description="Gly residues" evidence="1">
    <location>
        <begin position="275"/>
        <end position="285"/>
    </location>
</feature>
<dbReference type="SUPFAM" id="SSF56112">
    <property type="entry name" value="Protein kinase-like (PK-like)"/>
    <property type="match status" value="1"/>
</dbReference>
<feature type="compositionally biased region" description="Gly residues" evidence="1">
    <location>
        <begin position="255"/>
        <end position="267"/>
    </location>
</feature>
<evidence type="ECO:0000256" key="1">
    <source>
        <dbReference type="SAM" id="MobiDB-lite"/>
    </source>
</evidence>
<feature type="transmembrane region" description="Helical" evidence="2">
    <location>
        <begin position="217"/>
        <end position="240"/>
    </location>
</feature>
<evidence type="ECO:0000313" key="3">
    <source>
        <dbReference type="EMBL" id="GAA1922801.1"/>
    </source>
</evidence>
<dbReference type="Proteomes" id="UP001501612">
    <property type="component" value="Unassembled WGS sequence"/>
</dbReference>
<dbReference type="EMBL" id="BAAAMY010000005">
    <property type="protein sequence ID" value="GAA1922801.1"/>
    <property type="molecule type" value="Genomic_DNA"/>
</dbReference>
<organism evidence="3 4">
    <name type="scientific">Nocardioides lentus</name>
    <dbReference type="NCBI Taxonomy" id="338077"/>
    <lineage>
        <taxon>Bacteria</taxon>
        <taxon>Bacillati</taxon>
        <taxon>Actinomycetota</taxon>
        <taxon>Actinomycetes</taxon>
        <taxon>Propionibacteriales</taxon>
        <taxon>Nocardioidaceae</taxon>
        <taxon>Nocardioides</taxon>
    </lineage>
</organism>
<evidence type="ECO:0000256" key="2">
    <source>
        <dbReference type="SAM" id="Phobius"/>
    </source>
</evidence>
<feature type="compositionally biased region" description="Basic and acidic residues" evidence="1">
    <location>
        <begin position="14"/>
        <end position="25"/>
    </location>
</feature>
<dbReference type="SUPFAM" id="SSF69318">
    <property type="entry name" value="Integrin alpha N-terminal domain"/>
    <property type="match status" value="1"/>
</dbReference>
<gene>
    <name evidence="3" type="ORF">GCM10009737_25420</name>
</gene>
<accession>A0ABP5AZE4</accession>
<keyword evidence="2" id="KW-0812">Transmembrane</keyword>